<comment type="caution">
    <text evidence="1">The sequence shown here is derived from an EMBL/GenBank/DDBJ whole genome shotgun (WGS) entry which is preliminary data.</text>
</comment>
<accession>A0A0F9TBE1</accession>
<name>A0A0F9TBE1_9ZZZZ</name>
<proteinExistence type="predicted"/>
<evidence type="ECO:0000313" key="1">
    <source>
        <dbReference type="EMBL" id="KKN46256.1"/>
    </source>
</evidence>
<sequence length="72" mass="8515">MQYIARQKGETRSHLYDDSQGYPIRVCNWEMSHRDFIEIGDAPYCKNCHLYQEGKRISTFAPIPQTSFRSEL</sequence>
<protein>
    <submittedName>
        <fullName evidence="1">Uncharacterized protein</fullName>
    </submittedName>
</protein>
<dbReference type="AlphaFoldDB" id="A0A0F9TBE1"/>
<reference evidence="1" key="1">
    <citation type="journal article" date="2015" name="Nature">
        <title>Complex archaea that bridge the gap between prokaryotes and eukaryotes.</title>
        <authorList>
            <person name="Spang A."/>
            <person name="Saw J.H."/>
            <person name="Jorgensen S.L."/>
            <person name="Zaremba-Niedzwiedzka K."/>
            <person name="Martijn J."/>
            <person name="Lind A.E."/>
            <person name="van Eijk R."/>
            <person name="Schleper C."/>
            <person name="Guy L."/>
            <person name="Ettema T.J."/>
        </authorList>
    </citation>
    <scope>NUCLEOTIDE SEQUENCE</scope>
</reference>
<organism evidence="1">
    <name type="scientific">marine sediment metagenome</name>
    <dbReference type="NCBI Taxonomy" id="412755"/>
    <lineage>
        <taxon>unclassified sequences</taxon>
        <taxon>metagenomes</taxon>
        <taxon>ecological metagenomes</taxon>
    </lineage>
</organism>
<gene>
    <name evidence="1" type="ORF">LCGC14_0674630</name>
</gene>
<dbReference type="EMBL" id="LAZR01001339">
    <property type="protein sequence ID" value="KKN46256.1"/>
    <property type="molecule type" value="Genomic_DNA"/>
</dbReference>